<dbReference type="Proteomes" id="UP000095237">
    <property type="component" value="Unassembled WGS sequence"/>
</dbReference>
<gene>
    <name evidence="1" type="ORF">ATZ36_07690</name>
</gene>
<evidence type="ECO:0000313" key="2">
    <source>
        <dbReference type="Proteomes" id="UP000095237"/>
    </source>
</evidence>
<dbReference type="AlphaFoldDB" id="A0A1E5IIC5"/>
<accession>A0A1E5IIC5</accession>
<sequence length="115" mass="13319">MDFFDVVKLGICTGQKEEEDFCTVVYDFSNQLSKLLYQLYDEISSDNKKDESAYKKEAYNKAENIRDKRSAVYGAENLNKTELRASRGIIIKLRKQAEDIELQSVIERQLAQTHS</sequence>
<keyword evidence="2" id="KW-1185">Reference proteome</keyword>
<protein>
    <submittedName>
        <fullName evidence="1">Uncharacterized protein</fullName>
    </submittedName>
</protein>
<comment type="caution">
    <text evidence="1">The sequence shown here is derived from an EMBL/GenBank/DDBJ whole genome shotgun (WGS) entry which is preliminary data.</text>
</comment>
<dbReference type="EMBL" id="LNVX01000573">
    <property type="protein sequence ID" value="OEG69748.1"/>
    <property type="molecule type" value="Genomic_DNA"/>
</dbReference>
<reference evidence="1 2" key="1">
    <citation type="submission" date="2015-11" db="EMBL/GenBank/DDBJ databases">
        <title>Evidence for parallel genomic evolution in an endosymbiosis of termite gut flagellates.</title>
        <authorList>
            <person name="Zheng H."/>
        </authorList>
    </citation>
    <scope>NUCLEOTIDE SEQUENCE [LARGE SCALE GENOMIC DNA]</scope>
    <source>
        <strain evidence="1 2">CET450</strain>
    </source>
</reference>
<name>A0A1E5IIC5_ENDTX</name>
<proteinExistence type="predicted"/>
<evidence type="ECO:0000313" key="1">
    <source>
        <dbReference type="EMBL" id="OEG69748.1"/>
    </source>
</evidence>
<organism evidence="1 2">
    <name type="scientific">Endomicrobium trichonymphae</name>
    <dbReference type="NCBI Taxonomy" id="1408204"/>
    <lineage>
        <taxon>Bacteria</taxon>
        <taxon>Pseudomonadati</taxon>
        <taxon>Elusimicrobiota</taxon>
        <taxon>Endomicrobiia</taxon>
        <taxon>Endomicrobiales</taxon>
        <taxon>Endomicrobiaceae</taxon>
        <taxon>Candidatus Endomicrobiellum</taxon>
    </lineage>
</organism>